<evidence type="ECO:0000259" key="4">
    <source>
        <dbReference type="SMART" id="SM00967"/>
    </source>
</evidence>
<dbReference type="GO" id="GO:0008168">
    <property type="term" value="F:methyltransferase activity"/>
    <property type="evidence" value="ECO:0007669"/>
    <property type="project" value="UniProtKB-KW"/>
</dbReference>
<dbReference type="Pfam" id="PF00588">
    <property type="entry name" value="SpoU_methylase"/>
    <property type="match status" value="1"/>
</dbReference>
<keyword evidence="2 5" id="KW-0489">Methyltransferase</keyword>
<dbReference type="InterPro" id="IPR001537">
    <property type="entry name" value="SpoU_MeTrfase"/>
</dbReference>
<reference evidence="5 6" key="1">
    <citation type="submission" date="2013-07" db="EMBL/GenBank/DDBJ databases">
        <title>Isolation of a new Chlamydia species from the feral Sacred Ibis (Threskiornis aethiopicus): Chlamydia ibidis.</title>
        <authorList>
            <person name="Vorimore F."/>
            <person name="Hsia R.-C."/>
            <person name="Huot-Creasy H."/>
            <person name="Bastian S."/>
            <person name="Deruyter L."/>
            <person name="Passet A."/>
            <person name="Sachse K."/>
            <person name="Bavoil P."/>
            <person name="Myers G."/>
            <person name="Laroucau K."/>
        </authorList>
    </citation>
    <scope>NUCLEOTIDE SEQUENCE [LARGE SCALE GENOMIC DNA]</scope>
    <source>
        <strain evidence="5 6">10-1398/6</strain>
    </source>
</reference>
<evidence type="ECO:0000256" key="3">
    <source>
        <dbReference type="ARBA" id="ARBA00022679"/>
    </source>
</evidence>
<dbReference type="Gene3D" id="3.40.1280.10">
    <property type="match status" value="1"/>
</dbReference>
<feature type="domain" description="RNA 2-O ribose methyltransferase substrate binding" evidence="4">
    <location>
        <begin position="29"/>
        <end position="103"/>
    </location>
</feature>
<dbReference type="SUPFAM" id="SSF55315">
    <property type="entry name" value="L30e-like"/>
    <property type="match status" value="1"/>
</dbReference>
<protein>
    <submittedName>
        <fullName evidence="5">RNA 2'-O ribose methyltransferase substrate binding family protein</fullName>
    </submittedName>
</protein>
<organism evidence="5 6">
    <name type="scientific">Chlamydia ibidis 10-1398/6</name>
    <dbReference type="NCBI Taxonomy" id="1046581"/>
    <lineage>
        <taxon>Bacteria</taxon>
        <taxon>Pseudomonadati</taxon>
        <taxon>Chlamydiota</taxon>
        <taxon>Chlamydiia</taxon>
        <taxon>Chlamydiales</taxon>
        <taxon>Chlamydiaceae</taxon>
        <taxon>Chlamydia/Chlamydophila group</taxon>
        <taxon>Chlamydia</taxon>
    </lineage>
</organism>
<dbReference type="SMART" id="SM00967">
    <property type="entry name" value="SpoU_sub_bind"/>
    <property type="match status" value="1"/>
</dbReference>
<evidence type="ECO:0000313" key="5">
    <source>
        <dbReference type="EMBL" id="EQM62873.1"/>
    </source>
</evidence>
<dbReference type="CDD" id="cd18104">
    <property type="entry name" value="SpoU-like_RNA-MTase"/>
    <property type="match status" value="1"/>
</dbReference>
<evidence type="ECO:0000256" key="2">
    <source>
        <dbReference type="ARBA" id="ARBA00022603"/>
    </source>
</evidence>
<dbReference type="InterPro" id="IPR051259">
    <property type="entry name" value="rRNA_Methyltransferase"/>
</dbReference>
<evidence type="ECO:0000256" key="1">
    <source>
        <dbReference type="ARBA" id="ARBA00007228"/>
    </source>
</evidence>
<evidence type="ECO:0000313" key="6">
    <source>
        <dbReference type="Proteomes" id="UP000016064"/>
    </source>
</evidence>
<accession>A0ABP2XEE8</accession>
<keyword evidence="6" id="KW-1185">Reference proteome</keyword>
<dbReference type="InterPro" id="IPR029026">
    <property type="entry name" value="tRNA_m1G_MTases_N"/>
</dbReference>
<gene>
    <name evidence="5" type="ORF">H359_0295</name>
</gene>
<dbReference type="SUPFAM" id="SSF75217">
    <property type="entry name" value="alpha/beta knot"/>
    <property type="match status" value="1"/>
</dbReference>
<dbReference type="InterPro" id="IPR029064">
    <property type="entry name" value="Ribosomal_eL30-like_sf"/>
</dbReference>
<dbReference type="RefSeq" id="WP_020370936.1">
    <property type="nucleotide sequence ID" value="NZ_APJW01000001.1"/>
</dbReference>
<dbReference type="Proteomes" id="UP000016064">
    <property type="component" value="Unassembled WGS sequence"/>
</dbReference>
<dbReference type="Pfam" id="PF22435">
    <property type="entry name" value="MRM3-like_sub_bind"/>
    <property type="match status" value="1"/>
</dbReference>
<dbReference type="GO" id="GO:0032259">
    <property type="term" value="P:methylation"/>
    <property type="evidence" value="ECO:0007669"/>
    <property type="project" value="UniProtKB-KW"/>
</dbReference>
<sequence length="265" mass="30095">MEFIGKHNLKLKEALAIKRSKGRKSALFLLEGFREIHKALNYGYECVRIFCSPNVSEKERGLYDLIQNSNIERLWCSDSILSQLSYKENHDNFIAVMKKKWWDKDTFLRKKRNELPFYLIIEQVEKPGNVGALLRIADGAGVDGVILCDPVIDLYNPNLLRSSLGTAFTLPIWQASLEEVFITIAQEKWEVFVTSPGADAMYFDKNYQKPIALVFGSEKDGLTSSWLDGRFAKIALPMKGEADSLNLSTAVSAIVYEVVRQRCLS</sequence>
<dbReference type="PANTHER" id="PTHR43191">
    <property type="entry name" value="RRNA METHYLTRANSFERASE 3"/>
    <property type="match status" value="1"/>
</dbReference>
<keyword evidence="3" id="KW-0808">Transferase</keyword>
<comment type="caution">
    <text evidence="5">The sequence shown here is derived from an EMBL/GenBank/DDBJ whole genome shotgun (WGS) entry which is preliminary data.</text>
</comment>
<dbReference type="InterPro" id="IPR053888">
    <property type="entry name" value="MRM3-like_sub_bind"/>
</dbReference>
<dbReference type="Gene3D" id="3.30.1330.30">
    <property type="match status" value="1"/>
</dbReference>
<dbReference type="InterPro" id="IPR013123">
    <property type="entry name" value="SpoU_subst-bd"/>
</dbReference>
<dbReference type="InterPro" id="IPR029028">
    <property type="entry name" value="Alpha/beta_knot_MTases"/>
</dbReference>
<dbReference type="EMBL" id="APJW01000001">
    <property type="protein sequence ID" value="EQM62873.1"/>
    <property type="molecule type" value="Genomic_DNA"/>
</dbReference>
<name>A0ABP2XEE8_9CHLA</name>
<proteinExistence type="inferred from homology"/>
<comment type="similarity">
    <text evidence="1">Belongs to the class IV-like SAM-binding methyltransferase superfamily. RNA methyltransferase TrmH family.</text>
</comment>
<dbReference type="PANTHER" id="PTHR43191:SF2">
    <property type="entry name" value="RRNA METHYLTRANSFERASE 3, MITOCHONDRIAL"/>
    <property type="match status" value="1"/>
</dbReference>